<gene>
    <name evidence="1" type="ORF">BTM29_02885</name>
</gene>
<proteinExistence type="predicted"/>
<name>A0A1P8Q162_9LACO</name>
<dbReference type="KEGG" id="lalw:BTM29_02885"/>
<dbReference type="Pfam" id="PF09711">
    <property type="entry name" value="Cas_Csn2"/>
    <property type="match status" value="1"/>
</dbReference>
<reference evidence="2" key="1">
    <citation type="submission" date="2016-12" db="EMBL/GenBank/DDBJ databases">
        <authorList>
            <person name="Jung M.Y."/>
            <person name="Lee S.H."/>
        </authorList>
    </citation>
    <scope>NUCLEOTIDE SEQUENCE [LARGE SCALE GENOMIC DNA]</scope>
    <source>
        <strain evidence="2">WiKim39</strain>
    </source>
</reference>
<sequence>MPELTKLLKSKELSIDTSNWQNYYDKLQSVIRFYVEFDNKRLLLFHGLERLCSLEQINELNDYLKSVELSVVSLESYPMTLKRPGLNTHVYSIDEDHVRFDY</sequence>
<dbReference type="AlphaFoldDB" id="A0A1P8Q162"/>
<dbReference type="Proteomes" id="UP000187499">
    <property type="component" value="Chromosome"/>
</dbReference>
<accession>A0A1P8Q162</accession>
<dbReference type="Gene3D" id="3.40.50.11940">
    <property type="match status" value="1"/>
</dbReference>
<evidence type="ECO:0000313" key="2">
    <source>
        <dbReference type="Proteomes" id="UP000187499"/>
    </source>
</evidence>
<dbReference type="EMBL" id="CP019323">
    <property type="protein sequence ID" value="APX71567.1"/>
    <property type="molecule type" value="Genomic_DNA"/>
</dbReference>
<protein>
    <submittedName>
        <fullName evidence="1">Type II-A CRISPR-associated protein Csn2</fullName>
    </submittedName>
</protein>
<organism evidence="1 2">
    <name type="scientific">Companilactobacillus allii</name>
    <dbReference type="NCBI Taxonomy" id="1847728"/>
    <lineage>
        <taxon>Bacteria</taxon>
        <taxon>Bacillati</taxon>
        <taxon>Bacillota</taxon>
        <taxon>Bacilli</taxon>
        <taxon>Lactobacillales</taxon>
        <taxon>Lactobacillaceae</taxon>
        <taxon>Companilactobacillus</taxon>
    </lineage>
</organism>
<dbReference type="InterPro" id="IPR010146">
    <property type="entry name" value="CRISPR-assoc_prot_Csn2-typ"/>
</dbReference>
<dbReference type="STRING" id="1847728.BTM29_02885"/>
<keyword evidence="2" id="KW-1185">Reference proteome</keyword>
<dbReference type="NCBIfam" id="TIGR01866">
    <property type="entry name" value="cas_Csn2"/>
    <property type="match status" value="1"/>
</dbReference>
<evidence type="ECO:0000313" key="1">
    <source>
        <dbReference type="EMBL" id="APX71567.1"/>
    </source>
</evidence>
<dbReference type="InterPro" id="IPR038600">
    <property type="entry name" value="Csn2_sf"/>
</dbReference>